<dbReference type="EMBL" id="SJPN01000005">
    <property type="protein sequence ID" value="TWU00887.1"/>
    <property type="molecule type" value="Genomic_DNA"/>
</dbReference>
<feature type="signal peptide" evidence="2">
    <location>
        <begin position="1"/>
        <end position="22"/>
    </location>
</feature>
<dbReference type="RefSeq" id="WP_146521431.1">
    <property type="nucleotide sequence ID" value="NZ_CP151726.1"/>
</dbReference>
<keyword evidence="2" id="KW-0732">Signal</keyword>
<feature type="region of interest" description="Disordered" evidence="1">
    <location>
        <begin position="34"/>
        <end position="62"/>
    </location>
</feature>
<feature type="region of interest" description="Disordered" evidence="1">
    <location>
        <begin position="185"/>
        <end position="231"/>
    </location>
</feature>
<evidence type="ECO:0008006" key="5">
    <source>
        <dbReference type="Google" id="ProtNLM"/>
    </source>
</evidence>
<sequence precursor="true">MVRHTKFLVCASMLIGCSFAGAVEPAIRLADAQADASGKSKNVERSSKQNNDAREAPQVDETTEERVLEMVQSHLPELQRLLDQLRMNEPRQYRVAIQNLAKSAKRLEMAANRDPRFFELELTVIKSQTAVNLLIAKLKVRDSKSDRQALQKATEQIHDAETARAQYDVDQMQERLQRAQQQLAAAQKRLQSRQADRTTQIERSFAGNLRKAGRKDAPAPVKKTPAKESSP</sequence>
<reference evidence="3 4" key="1">
    <citation type="submission" date="2019-02" db="EMBL/GenBank/DDBJ databases">
        <title>Deep-cultivation of Planctomycetes and their phenomic and genomic characterization uncovers novel biology.</title>
        <authorList>
            <person name="Wiegand S."/>
            <person name="Jogler M."/>
            <person name="Boedeker C."/>
            <person name="Pinto D."/>
            <person name="Vollmers J."/>
            <person name="Rivas-Marin E."/>
            <person name="Kohn T."/>
            <person name="Peeters S.H."/>
            <person name="Heuer A."/>
            <person name="Rast P."/>
            <person name="Oberbeckmann S."/>
            <person name="Bunk B."/>
            <person name="Jeske O."/>
            <person name="Meyerdierks A."/>
            <person name="Storesund J.E."/>
            <person name="Kallscheuer N."/>
            <person name="Luecker S."/>
            <person name="Lage O.M."/>
            <person name="Pohl T."/>
            <person name="Merkel B.J."/>
            <person name="Hornburger P."/>
            <person name="Mueller R.-W."/>
            <person name="Bruemmer F."/>
            <person name="Labrenz M."/>
            <person name="Spormann A.M."/>
            <person name="Op Den Camp H."/>
            <person name="Overmann J."/>
            <person name="Amann R."/>
            <person name="Jetten M.S.M."/>
            <person name="Mascher T."/>
            <person name="Medema M.H."/>
            <person name="Devos D.P."/>
            <person name="Kaster A.-K."/>
            <person name="Ovreas L."/>
            <person name="Rohde M."/>
            <person name="Galperin M.Y."/>
            <person name="Jogler C."/>
        </authorList>
    </citation>
    <scope>NUCLEOTIDE SEQUENCE [LARGE SCALE GENOMIC DNA]</scope>
    <source>
        <strain evidence="3 4">Pla52n</strain>
    </source>
</reference>
<evidence type="ECO:0000256" key="1">
    <source>
        <dbReference type="SAM" id="MobiDB-lite"/>
    </source>
</evidence>
<dbReference type="AlphaFoldDB" id="A0A5C6AN21"/>
<dbReference type="PROSITE" id="PS51257">
    <property type="entry name" value="PROKAR_LIPOPROTEIN"/>
    <property type="match status" value="1"/>
</dbReference>
<feature type="chain" id="PRO_5022936994" description="Secreted protein" evidence="2">
    <location>
        <begin position="23"/>
        <end position="231"/>
    </location>
</feature>
<proteinExistence type="predicted"/>
<evidence type="ECO:0000313" key="3">
    <source>
        <dbReference type="EMBL" id="TWU00887.1"/>
    </source>
</evidence>
<feature type="compositionally biased region" description="Basic and acidic residues" evidence="1">
    <location>
        <begin position="41"/>
        <end position="57"/>
    </location>
</feature>
<evidence type="ECO:0000313" key="4">
    <source>
        <dbReference type="Proteomes" id="UP000320176"/>
    </source>
</evidence>
<comment type="caution">
    <text evidence="3">The sequence shown here is derived from an EMBL/GenBank/DDBJ whole genome shotgun (WGS) entry which is preliminary data.</text>
</comment>
<dbReference type="Proteomes" id="UP000320176">
    <property type="component" value="Unassembled WGS sequence"/>
</dbReference>
<keyword evidence="4" id="KW-1185">Reference proteome</keyword>
<evidence type="ECO:0000256" key="2">
    <source>
        <dbReference type="SAM" id="SignalP"/>
    </source>
</evidence>
<protein>
    <recommendedName>
        <fullName evidence="5">Secreted protein</fullName>
    </recommendedName>
</protein>
<gene>
    <name evidence="3" type="ORF">Pla52n_42560</name>
</gene>
<accession>A0A5C6AN21</accession>
<name>A0A5C6AN21_9BACT</name>
<organism evidence="3 4">
    <name type="scientific">Stieleria varia</name>
    <dbReference type="NCBI Taxonomy" id="2528005"/>
    <lineage>
        <taxon>Bacteria</taxon>
        <taxon>Pseudomonadati</taxon>
        <taxon>Planctomycetota</taxon>
        <taxon>Planctomycetia</taxon>
        <taxon>Pirellulales</taxon>
        <taxon>Pirellulaceae</taxon>
        <taxon>Stieleria</taxon>
    </lineage>
</organism>
<dbReference type="OrthoDB" id="264011at2"/>